<name>A0ABQ3DN09_9ACTN</name>
<protein>
    <submittedName>
        <fullName evidence="3">Hydrolase</fullName>
    </submittedName>
</protein>
<feature type="region of interest" description="Disordered" evidence="1">
    <location>
        <begin position="348"/>
        <end position="378"/>
    </location>
</feature>
<dbReference type="InterPro" id="IPR000772">
    <property type="entry name" value="Ricin_B_lectin"/>
</dbReference>
<reference evidence="4" key="1">
    <citation type="journal article" date="2019" name="Int. J. Syst. Evol. Microbiol.">
        <title>The Global Catalogue of Microorganisms (GCM) 10K type strain sequencing project: providing services to taxonomists for standard genome sequencing and annotation.</title>
        <authorList>
            <consortium name="The Broad Institute Genomics Platform"/>
            <consortium name="The Broad Institute Genome Sequencing Center for Infectious Disease"/>
            <person name="Wu L."/>
            <person name="Ma J."/>
        </authorList>
    </citation>
    <scope>NUCLEOTIDE SEQUENCE [LARGE SCALE GENOMIC DNA]</scope>
    <source>
        <strain evidence="4">JCM 4737</strain>
    </source>
</reference>
<proteinExistence type="predicted"/>
<feature type="compositionally biased region" description="Basic and acidic residues" evidence="1">
    <location>
        <begin position="539"/>
        <end position="555"/>
    </location>
</feature>
<feature type="compositionally biased region" description="Pro residues" evidence="1">
    <location>
        <begin position="1"/>
        <end position="16"/>
    </location>
</feature>
<dbReference type="InterPro" id="IPR035992">
    <property type="entry name" value="Ricin_B-like_lectins"/>
</dbReference>
<dbReference type="Proteomes" id="UP000599437">
    <property type="component" value="Unassembled WGS sequence"/>
</dbReference>
<dbReference type="PROSITE" id="PS50231">
    <property type="entry name" value="RICIN_B_LECTIN"/>
    <property type="match status" value="1"/>
</dbReference>
<comment type="caution">
    <text evidence="3">The sequence shown here is derived from an EMBL/GenBank/DDBJ whole genome shotgun (WGS) entry which is preliminary data.</text>
</comment>
<dbReference type="CDD" id="cd00161">
    <property type="entry name" value="beta-trefoil_Ricin-like"/>
    <property type="match status" value="1"/>
</dbReference>
<evidence type="ECO:0000259" key="2">
    <source>
        <dbReference type="SMART" id="SM00458"/>
    </source>
</evidence>
<feature type="region of interest" description="Disordered" evidence="1">
    <location>
        <begin position="1"/>
        <end position="33"/>
    </location>
</feature>
<evidence type="ECO:0000313" key="3">
    <source>
        <dbReference type="EMBL" id="GHA96303.1"/>
    </source>
</evidence>
<sequence>MYTPHPPRPSYPPRPGAAPQESDESLAAQAAGRAQGDAARPLALLLARHWQPTYDYAAICLGTSGHAASMAAAATFRQVLERLRQRDAGDALRPRLLVAVRETVTAWSGDDHVSGLLPELRKSAGARGMRAAAQADASHRALAERSFQALPGSAQCLLWHTEVEAEPISVPAGLLAMDTGSATATLEQAREQFRAGCVRAHRDLAPAAECRFYNRLLDIPIRRGGALLPDVREHVLECRYCRHAAEQLALCTTGLGVLLSEAVLGWGARRYLESRPGRGTRGARPGLVPGQAGRRPEGGRHRLLSRTNAPDVRRTPSRMPSMSVIAGAGLASAAVLSAVLVTTLSSDEGRGAGPAASPGATGSQASPPAVPPPATSAGFPGVFGHARLRNAGTDLCLDVRGGDARSGAGTTMSGCSAGKNQQWSYGTDGLLRSLADPQLCLDSRADDGAVTLARCVGAKAADFRGLRYDLTVQGQLLPQRREGLAVVPASPEKGADVVVKIRDGSVEQKWVLDASTAAPESRPDTGTGAPSAKSASDVPPERAREKAEPWERKAG</sequence>
<keyword evidence="4" id="KW-1185">Reference proteome</keyword>
<feature type="domain" description="Ricin B lectin" evidence="2">
    <location>
        <begin position="384"/>
        <end position="513"/>
    </location>
</feature>
<dbReference type="SMART" id="SM00458">
    <property type="entry name" value="RICIN"/>
    <property type="match status" value="1"/>
</dbReference>
<dbReference type="RefSeq" id="WP_189714980.1">
    <property type="nucleotide sequence ID" value="NZ_BMVO01000004.1"/>
</dbReference>
<dbReference type="Gene3D" id="2.80.10.50">
    <property type="match status" value="1"/>
</dbReference>
<keyword evidence="3" id="KW-0378">Hydrolase</keyword>
<feature type="compositionally biased region" description="Low complexity" evidence="1">
    <location>
        <begin position="353"/>
        <end position="367"/>
    </location>
</feature>
<feature type="region of interest" description="Disordered" evidence="1">
    <location>
        <begin position="513"/>
        <end position="555"/>
    </location>
</feature>
<accession>A0ABQ3DN09</accession>
<dbReference type="EMBL" id="BMVO01000004">
    <property type="protein sequence ID" value="GHA96303.1"/>
    <property type="molecule type" value="Genomic_DNA"/>
</dbReference>
<dbReference type="Pfam" id="PF00652">
    <property type="entry name" value="Ricin_B_lectin"/>
    <property type="match status" value="1"/>
</dbReference>
<organism evidence="3 4">
    <name type="scientific">Streptomyces chryseus</name>
    <dbReference type="NCBI Taxonomy" id="68186"/>
    <lineage>
        <taxon>Bacteria</taxon>
        <taxon>Bacillati</taxon>
        <taxon>Actinomycetota</taxon>
        <taxon>Actinomycetes</taxon>
        <taxon>Kitasatosporales</taxon>
        <taxon>Streptomycetaceae</taxon>
        <taxon>Streptomyces</taxon>
    </lineage>
</organism>
<evidence type="ECO:0000256" key="1">
    <source>
        <dbReference type="SAM" id="MobiDB-lite"/>
    </source>
</evidence>
<feature type="region of interest" description="Disordered" evidence="1">
    <location>
        <begin position="274"/>
        <end position="318"/>
    </location>
</feature>
<gene>
    <name evidence="3" type="ORF">GCM10010346_18830</name>
</gene>
<dbReference type="SUPFAM" id="SSF50370">
    <property type="entry name" value="Ricin B-like lectins"/>
    <property type="match status" value="1"/>
</dbReference>
<evidence type="ECO:0000313" key="4">
    <source>
        <dbReference type="Proteomes" id="UP000599437"/>
    </source>
</evidence>
<dbReference type="GO" id="GO:0016787">
    <property type="term" value="F:hydrolase activity"/>
    <property type="evidence" value="ECO:0007669"/>
    <property type="project" value="UniProtKB-KW"/>
</dbReference>